<keyword evidence="1" id="KW-1133">Transmembrane helix</keyword>
<feature type="transmembrane region" description="Helical" evidence="1">
    <location>
        <begin position="135"/>
        <end position="158"/>
    </location>
</feature>
<feature type="domain" description="TQO small subunit DoxD" evidence="2">
    <location>
        <begin position="22"/>
        <end position="184"/>
    </location>
</feature>
<keyword evidence="5" id="KW-1185">Reference proteome</keyword>
<comment type="caution">
    <text evidence="4">The sequence shown here is derived from an EMBL/GenBank/DDBJ whole genome shotgun (WGS) entry which is preliminary data.</text>
</comment>
<dbReference type="Pfam" id="PF04173">
    <property type="entry name" value="DoxD"/>
    <property type="match status" value="1"/>
</dbReference>
<reference evidence="4" key="1">
    <citation type="submission" date="2018-01" db="EMBL/GenBank/DDBJ databases">
        <authorList>
            <consortium name="Urmite Genomes"/>
        </authorList>
    </citation>
    <scope>NUCLEOTIDE SEQUENCE [LARGE SCALE GENOMIC DNA]</scope>
    <source>
        <strain evidence="4">AFP003</strain>
    </source>
</reference>
<protein>
    <submittedName>
        <fullName evidence="4">Quinol oxidase</fullName>
    </submittedName>
</protein>
<evidence type="ECO:0000256" key="1">
    <source>
        <dbReference type="SAM" id="Phobius"/>
    </source>
</evidence>
<evidence type="ECO:0000259" key="2">
    <source>
        <dbReference type="Pfam" id="PF04173"/>
    </source>
</evidence>
<evidence type="ECO:0000259" key="3">
    <source>
        <dbReference type="Pfam" id="PF07680"/>
    </source>
</evidence>
<proteinExistence type="predicted"/>
<dbReference type="InterPro" id="IPR007301">
    <property type="entry name" value="DoxD"/>
</dbReference>
<keyword evidence="1" id="KW-0812">Transmembrane</keyword>
<keyword evidence="1" id="KW-0472">Membrane</keyword>
<dbReference type="Proteomes" id="UP000236318">
    <property type="component" value="Unassembled WGS sequence"/>
</dbReference>
<feature type="transmembrane region" description="Helical" evidence="1">
    <location>
        <begin position="12"/>
        <end position="33"/>
    </location>
</feature>
<dbReference type="AlphaFoldDB" id="A0A2K4Y6Q0"/>
<dbReference type="Pfam" id="PF07680">
    <property type="entry name" value="DoxA"/>
    <property type="match status" value="1"/>
</dbReference>
<name>A0A2K4Y6Q0_9MYCO</name>
<dbReference type="EMBL" id="FXEG02000002">
    <property type="protein sequence ID" value="SOX52437.1"/>
    <property type="molecule type" value="Genomic_DNA"/>
</dbReference>
<evidence type="ECO:0000313" key="5">
    <source>
        <dbReference type="Proteomes" id="UP000236318"/>
    </source>
</evidence>
<feature type="transmembrane region" description="Helical" evidence="1">
    <location>
        <begin position="112"/>
        <end position="129"/>
    </location>
</feature>
<dbReference type="OrthoDB" id="9790967at2"/>
<gene>
    <name evidence="4" type="ORF">MAAFP003_1103</name>
</gene>
<dbReference type="InterPro" id="IPR011636">
    <property type="entry name" value="DoxA"/>
</dbReference>
<evidence type="ECO:0000313" key="4">
    <source>
        <dbReference type="EMBL" id="SOX52437.1"/>
    </source>
</evidence>
<dbReference type="InterPro" id="IPR017192">
    <property type="entry name" value="ThioSO4-Q_OxRdtase_DoxA/D"/>
</dbReference>
<feature type="domain" description="Thiosulphate:quinone oxidoreductase small subunit DoxA" evidence="3">
    <location>
        <begin position="208"/>
        <end position="335"/>
    </location>
</feature>
<sequence length="341" mass="36627">MRNQDLTTEPGTQGSSAALILFPLRLVVGWTYFSAFWRRVVLADKLDASSPGYVGEKFNNFLPNALGIKPIISYLVMHPDLLKWSMIAFTMVEALVGLFLMLGIFTRTMGAIAMLLALGILLGAGWLGTTCLDEWQIGILGIASGAAFLLSGGGEYSVDALLRRKGLSFTRSKHFTWLASGELKVRKPVIVIATAAVLSATLATNQYFHGGVYGPLHNKSVKPVVKISDARITRGGLRFTVYRTEGVDVYGSFLVSVALLDNDTTIFKVAGPQLSQLPKSDIVNYNVAEVKPGTCGLVIPLGGKARISINTGAAAIDRSRGYTLSLTDVSGVRWQQPVTGA</sequence>
<dbReference type="RefSeq" id="WP_096285093.1">
    <property type="nucleotide sequence ID" value="NZ_FXEG02000002.1"/>
</dbReference>
<organism evidence="4 5">
    <name type="scientific">Mycobacterium ahvazicum</name>
    <dbReference type="NCBI Taxonomy" id="1964395"/>
    <lineage>
        <taxon>Bacteria</taxon>
        <taxon>Bacillati</taxon>
        <taxon>Actinomycetota</taxon>
        <taxon>Actinomycetes</taxon>
        <taxon>Mycobacteriales</taxon>
        <taxon>Mycobacteriaceae</taxon>
        <taxon>Mycobacterium</taxon>
        <taxon>Mycobacterium simiae complex</taxon>
    </lineage>
</organism>
<dbReference type="PIRSF" id="PIRSF037390">
    <property type="entry name" value="Thiosulph_Quin_oxidored_DoxA-D"/>
    <property type="match status" value="1"/>
</dbReference>
<feature type="transmembrane region" description="Helical" evidence="1">
    <location>
        <begin position="84"/>
        <end position="105"/>
    </location>
</feature>
<accession>A0A2K4Y6Q0</accession>